<feature type="domain" description="DUF7701" evidence="1">
    <location>
        <begin position="2"/>
        <end position="92"/>
    </location>
</feature>
<dbReference type="InterPro" id="IPR056118">
    <property type="entry name" value="DUF7701"/>
</dbReference>
<reference evidence="3" key="1">
    <citation type="journal article" date="2019" name="Int. J. Syst. Evol. Microbiol.">
        <title>The Global Catalogue of Microorganisms (GCM) 10K type strain sequencing project: providing services to taxonomists for standard genome sequencing and annotation.</title>
        <authorList>
            <consortium name="The Broad Institute Genomics Platform"/>
            <consortium name="The Broad Institute Genome Sequencing Center for Infectious Disease"/>
            <person name="Wu L."/>
            <person name="Ma J."/>
        </authorList>
    </citation>
    <scope>NUCLEOTIDE SEQUENCE [LARGE SCALE GENOMIC DNA]</scope>
    <source>
        <strain evidence="3">JCM 17138</strain>
    </source>
</reference>
<gene>
    <name evidence="2" type="ORF">GCM10022403_053320</name>
</gene>
<protein>
    <recommendedName>
        <fullName evidence="1">DUF7701 domain-containing protein</fullName>
    </recommendedName>
</protein>
<keyword evidence="3" id="KW-1185">Reference proteome</keyword>
<name>A0ABP7I9Q4_9ACTN</name>
<dbReference type="Proteomes" id="UP001501009">
    <property type="component" value="Unassembled WGS sequence"/>
</dbReference>
<evidence type="ECO:0000259" key="1">
    <source>
        <dbReference type="Pfam" id="PF24792"/>
    </source>
</evidence>
<comment type="caution">
    <text evidence="2">The sequence shown here is derived from an EMBL/GenBank/DDBJ whole genome shotgun (WGS) entry which is preliminary data.</text>
</comment>
<evidence type="ECO:0000313" key="2">
    <source>
        <dbReference type="EMBL" id="GAA3813001.1"/>
    </source>
</evidence>
<dbReference type="Pfam" id="PF24792">
    <property type="entry name" value="DUF7701"/>
    <property type="match status" value="1"/>
</dbReference>
<organism evidence="2 3">
    <name type="scientific">Streptomyces coacervatus</name>
    <dbReference type="NCBI Taxonomy" id="647381"/>
    <lineage>
        <taxon>Bacteria</taxon>
        <taxon>Bacillati</taxon>
        <taxon>Actinomycetota</taxon>
        <taxon>Actinomycetes</taxon>
        <taxon>Kitasatosporales</taxon>
        <taxon>Streptomycetaceae</taxon>
        <taxon>Streptomyces</taxon>
    </lineage>
</organism>
<proteinExistence type="predicted"/>
<evidence type="ECO:0000313" key="3">
    <source>
        <dbReference type="Proteomes" id="UP001501009"/>
    </source>
</evidence>
<dbReference type="RefSeq" id="WP_275780962.1">
    <property type="nucleotide sequence ID" value="NZ_BAABDE010000022.1"/>
</dbReference>
<accession>A0ABP7I9Q4</accession>
<dbReference type="EMBL" id="BAABDE010000022">
    <property type="protein sequence ID" value="GAA3813001.1"/>
    <property type="molecule type" value="Genomic_DNA"/>
</dbReference>
<sequence>MSYLRADAGLIRELLPPEARPPSDADDLFLLYAVLMRAKGEQVTAADVHDAWAAWTQTRNPDHAALIPFDELSPATQREDEPYVQAIHAAARARTKETKETKDRP</sequence>